<evidence type="ECO:0000313" key="5">
    <source>
        <dbReference type="EMBL" id="SVB14818.1"/>
    </source>
</evidence>
<keyword evidence="3" id="KW-0443">Lipid metabolism</keyword>
<protein>
    <recommendedName>
        <fullName evidence="4">PLD phosphodiesterase domain-containing protein</fullName>
    </recommendedName>
</protein>
<dbReference type="GO" id="GO:0016891">
    <property type="term" value="F:RNA endonuclease activity producing 5'-phosphomonoesters, hydrolytic mechanism"/>
    <property type="evidence" value="ECO:0007669"/>
    <property type="project" value="TreeGrafter"/>
</dbReference>
<name>A0A382BLX0_9ZZZZ</name>
<sequence>METFIGKGIGKYFEDEIFSAKNELKISTPAVALDFCRKIINMAENGVKIKVITSNSGAADSEPANELAQSFIKEGKKNLDYKIVSMKECALIHAKIFVIDGTCAIVGSANFSENSFRNFAEYMLIFRKSENIKQINNDFEKLWNSFNYSEIETPGIKKDFRNKIKNIRRKI</sequence>
<dbReference type="SUPFAM" id="SSF56024">
    <property type="entry name" value="Phospholipase D/nuclease"/>
    <property type="match status" value="1"/>
</dbReference>
<organism evidence="5">
    <name type="scientific">marine metagenome</name>
    <dbReference type="NCBI Taxonomy" id="408172"/>
    <lineage>
        <taxon>unclassified sequences</taxon>
        <taxon>metagenomes</taxon>
        <taxon>ecological metagenomes</taxon>
    </lineage>
</organism>
<dbReference type="EMBL" id="UINC01030429">
    <property type="protein sequence ID" value="SVB14818.1"/>
    <property type="molecule type" value="Genomic_DNA"/>
</dbReference>
<evidence type="ECO:0000256" key="1">
    <source>
        <dbReference type="ARBA" id="ARBA00022801"/>
    </source>
</evidence>
<keyword evidence="2" id="KW-0442">Lipid degradation</keyword>
<reference evidence="5" key="1">
    <citation type="submission" date="2018-05" db="EMBL/GenBank/DDBJ databases">
        <authorList>
            <person name="Lanie J.A."/>
            <person name="Ng W.-L."/>
            <person name="Kazmierczak K.M."/>
            <person name="Andrzejewski T.M."/>
            <person name="Davidsen T.M."/>
            <person name="Wayne K.J."/>
            <person name="Tettelin H."/>
            <person name="Glass J.I."/>
            <person name="Rusch D."/>
            <person name="Podicherti R."/>
            <person name="Tsui H.-C.T."/>
            <person name="Winkler M.E."/>
        </authorList>
    </citation>
    <scope>NUCLEOTIDE SEQUENCE</scope>
</reference>
<evidence type="ECO:0000256" key="3">
    <source>
        <dbReference type="ARBA" id="ARBA00023098"/>
    </source>
</evidence>
<dbReference type="InterPro" id="IPR051406">
    <property type="entry name" value="PLD_domain"/>
</dbReference>
<dbReference type="AlphaFoldDB" id="A0A382BLX0"/>
<dbReference type="Pfam" id="PF13091">
    <property type="entry name" value="PLDc_2"/>
    <property type="match status" value="1"/>
</dbReference>
<dbReference type="InterPro" id="IPR025202">
    <property type="entry name" value="PLD-like_dom"/>
</dbReference>
<dbReference type="InterPro" id="IPR001736">
    <property type="entry name" value="PLipase_D/transphosphatidylase"/>
</dbReference>
<gene>
    <name evidence="5" type="ORF">METZ01_LOCUS167672</name>
</gene>
<proteinExistence type="predicted"/>
<evidence type="ECO:0000259" key="4">
    <source>
        <dbReference type="PROSITE" id="PS50035"/>
    </source>
</evidence>
<accession>A0A382BLX0</accession>
<dbReference type="PROSITE" id="PS50035">
    <property type="entry name" value="PLD"/>
    <property type="match status" value="1"/>
</dbReference>
<feature type="domain" description="PLD phosphodiesterase" evidence="4">
    <location>
        <begin position="88"/>
        <end position="115"/>
    </location>
</feature>
<dbReference type="GO" id="GO:0016042">
    <property type="term" value="P:lipid catabolic process"/>
    <property type="evidence" value="ECO:0007669"/>
    <property type="project" value="UniProtKB-KW"/>
</dbReference>
<evidence type="ECO:0000256" key="2">
    <source>
        <dbReference type="ARBA" id="ARBA00022963"/>
    </source>
</evidence>
<dbReference type="PANTHER" id="PTHR43856:SF1">
    <property type="entry name" value="MITOCHONDRIAL CARDIOLIPIN HYDROLASE"/>
    <property type="match status" value="1"/>
</dbReference>
<dbReference type="Gene3D" id="3.30.870.10">
    <property type="entry name" value="Endonuclease Chain A"/>
    <property type="match status" value="1"/>
</dbReference>
<dbReference type="SMART" id="SM00155">
    <property type="entry name" value="PLDc"/>
    <property type="match status" value="1"/>
</dbReference>
<dbReference type="PANTHER" id="PTHR43856">
    <property type="entry name" value="CARDIOLIPIN HYDROLASE"/>
    <property type="match status" value="1"/>
</dbReference>
<keyword evidence="1" id="KW-0378">Hydrolase</keyword>